<reference evidence="2 3" key="2">
    <citation type="submission" date="2018-03" db="EMBL/GenBank/DDBJ databases">
        <title>The ancient ancestry and fast evolution of plastids.</title>
        <authorList>
            <person name="Moore K.R."/>
            <person name="Magnabosco C."/>
            <person name="Momper L."/>
            <person name="Gold D.A."/>
            <person name="Bosak T."/>
            <person name="Fournier G.P."/>
        </authorList>
    </citation>
    <scope>NUCLEOTIDE SEQUENCE [LARGE SCALE GENOMIC DNA]</scope>
    <source>
        <strain evidence="2 3">ULC18</strain>
    </source>
</reference>
<comment type="caution">
    <text evidence="2">The sequence shown here is derived from an EMBL/GenBank/DDBJ whole genome shotgun (WGS) entry which is preliminary data.</text>
</comment>
<dbReference type="GO" id="GO:0004622">
    <property type="term" value="F:phosphatidylcholine lysophospholipase activity"/>
    <property type="evidence" value="ECO:0007669"/>
    <property type="project" value="TreeGrafter"/>
</dbReference>
<dbReference type="InterPro" id="IPR051532">
    <property type="entry name" value="Ester_Hydrolysis_Enzymes"/>
</dbReference>
<dbReference type="Proteomes" id="UP000239576">
    <property type="component" value="Unassembled WGS sequence"/>
</dbReference>
<dbReference type="PANTHER" id="PTHR30383:SF5">
    <property type="entry name" value="SGNH HYDROLASE-TYPE ESTERASE DOMAIN-CONTAINING PROTEIN"/>
    <property type="match status" value="1"/>
</dbReference>
<gene>
    <name evidence="2" type="ORF">C7B82_06645</name>
</gene>
<dbReference type="PANTHER" id="PTHR30383">
    <property type="entry name" value="THIOESTERASE 1/PROTEASE 1/LYSOPHOSPHOLIPASE L1"/>
    <property type="match status" value="1"/>
</dbReference>
<evidence type="ECO:0000259" key="1">
    <source>
        <dbReference type="Pfam" id="PF13472"/>
    </source>
</evidence>
<evidence type="ECO:0000313" key="3">
    <source>
        <dbReference type="Proteomes" id="UP000239576"/>
    </source>
</evidence>
<dbReference type="SUPFAM" id="SSF52266">
    <property type="entry name" value="SGNH hydrolase"/>
    <property type="match status" value="1"/>
</dbReference>
<dbReference type="RefSeq" id="WP_106255523.1">
    <property type="nucleotide sequence ID" value="NZ_CAWNSW010000125.1"/>
</dbReference>
<dbReference type="Gene3D" id="3.40.50.1110">
    <property type="entry name" value="SGNH hydrolase"/>
    <property type="match status" value="1"/>
</dbReference>
<organism evidence="2 3">
    <name type="scientific">Stenomitos frigidus ULC18</name>
    <dbReference type="NCBI Taxonomy" id="2107698"/>
    <lineage>
        <taxon>Bacteria</taxon>
        <taxon>Bacillati</taxon>
        <taxon>Cyanobacteriota</taxon>
        <taxon>Cyanophyceae</taxon>
        <taxon>Leptolyngbyales</taxon>
        <taxon>Leptolyngbyaceae</taxon>
        <taxon>Stenomitos</taxon>
    </lineage>
</organism>
<name>A0A2T1EGS0_9CYAN</name>
<dbReference type="Pfam" id="PF13472">
    <property type="entry name" value="Lipase_GDSL_2"/>
    <property type="match status" value="1"/>
</dbReference>
<feature type="domain" description="SGNH hydrolase-type esterase" evidence="1">
    <location>
        <begin position="109"/>
        <end position="273"/>
    </location>
</feature>
<dbReference type="InterPro" id="IPR036514">
    <property type="entry name" value="SGNH_hydro_sf"/>
</dbReference>
<dbReference type="OrthoDB" id="2513075at2"/>
<evidence type="ECO:0000313" key="2">
    <source>
        <dbReference type="EMBL" id="PSB31891.1"/>
    </source>
</evidence>
<dbReference type="EMBL" id="PVWK01000031">
    <property type="protein sequence ID" value="PSB31891.1"/>
    <property type="molecule type" value="Genomic_DNA"/>
</dbReference>
<sequence length="293" mass="32419">MSRRFVSFPGWVTLSFGISGLLLASALLLHRSGLAGLSQVNASTAQADTTRASSFSGPVQRRQLTYEQWVTLLRQEAKVAAESHPKQLMVLAGDSLSLWFPPELLPPEKVWLNQGISGETSIGLLRRLQLFDQTQPKTVFVMIGINDLIRGRSAETLLANYREIVLHLKVAHPQARIVVQSILPHAGSRLPRSQPSPHDHAAPKESQAVPWLPHLGLVSNGYIRQLNQALAAMAKAEGVDYLDLHPYFADAKGDLSTTLSTDGLHLSAKGYQVWRSQLQVFVEQRSETRLRSR</sequence>
<dbReference type="AlphaFoldDB" id="A0A2T1EGS0"/>
<keyword evidence="3" id="KW-1185">Reference proteome</keyword>
<accession>A0A2T1EGS0</accession>
<dbReference type="CDD" id="cd01828">
    <property type="entry name" value="sialate_O-acetylesterase_like2"/>
    <property type="match status" value="1"/>
</dbReference>
<proteinExistence type="predicted"/>
<dbReference type="InterPro" id="IPR013830">
    <property type="entry name" value="SGNH_hydro"/>
</dbReference>
<protein>
    <recommendedName>
        <fullName evidence="1">SGNH hydrolase-type esterase domain-containing protein</fullName>
    </recommendedName>
</protein>
<reference evidence="3" key="1">
    <citation type="submission" date="2018-02" db="EMBL/GenBank/DDBJ databases">
        <authorList>
            <person name="Moore K."/>
            <person name="Momper L."/>
        </authorList>
    </citation>
    <scope>NUCLEOTIDE SEQUENCE [LARGE SCALE GENOMIC DNA]</scope>
    <source>
        <strain evidence="3">ULC18</strain>
    </source>
</reference>